<organism evidence="13 14">
    <name type="scientific">Apis cerana cerana</name>
    <name type="common">Oriental honeybee</name>
    <dbReference type="NCBI Taxonomy" id="94128"/>
    <lineage>
        <taxon>Eukaryota</taxon>
        <taxon>Metazoa</taxon>
        <taxon>Ecdysozoa</taxon>
        <taxon>Arthropoda</taxon>
        <taxon>Hexapoda</taxon>
        <taxon>Insecta</taxon>
        <taxon>Pterygota</taxon>
        <taxon>Neoptera</taxon>
        <taxon>Endopterygota</taxon>
        <taxon>Hymenoptera</taxon>
        <taxon>Apocrita</taxon>
        <taxon>Aculeata</taxon>
        <taxon>Apoidea</taxon>
        <taxon>Anthophila</taxon>
        <taxon>Apidae</taxon>
        <taxon>Apis</taxon>
    </lineage>
</organism>
<evidence type="ECO:0000256" key="6">
    <source>
        <dbReference type="ARBA" id="ARBA00023180"/>
    </source>
</evidence>
<comment type="similarity">
    <text evidence="1">Belongs to the GLMP family.</text>
</comment>
<feature type="transmembrane region" description="Helical" evidence="11">
    <location>
        <begin position="367"/>
        <end position="395"/>
    </location>
</feature>
<comment type="subcellular location">
    <subcellularLocation>
        <location evidence="9">Lysosome membrane</location>
        <topology evidence="9">Single-pass type I membrane protein</topology>
        <orientation evidence="9">Lumenal side</orientation>
    </subcellularLocation>
</comment>
<evidence type="ECO:0000256" key="3">
    <source>
        <dbReference type="ARBA" id="ARBA00022729"/>
    </source>
</evidence>
<dbReference type="Proteomes" id="UP000242457">
    <property type="component" value="Unassembled WGS sequence"/>
</dbReference>
<gene>
    <name evidence="13" type="ORF">APICC_06920</name>
</gene>
<dbReference type="PANTHER" id="PTHR31981:SF1">
    <property type="entry name" value="GLYCOSYLATED LYSOSOMAL MEMBRANE PROTEIN"/>
    <property type="match status" value="1"/>
</dbReference>
<keyword evidence="2 11" id="KW-0812">Transmembrane</keyword>
<reference evidence="13 14" key="1">
    <citation type="submission" date="2014-07" db="EMBL/GenBank/DDBJ databases">
        <title>Genomic and transcriptomic analysis on Apis cerana provide comprehensive insights into honey bee biology.</title>
        <authorList>
            <person name="Diao Q."/>
            <person name="Sun L."/>
            <person name="Zheng H."/>
            <person name="Zheng H."/>
            <person name="Xu S."/>
            <person name="Wang S."/>
            <person name="Zeng Z."/>
            <person name="Hu F."/>
            <person name="Su S."/>
            <person name="Wu J."/>
        </authorList>
    </citation>
    <scope>NUCLEOTIDE SEQUENCE [LARGE SCALE GENOMIC DNA]</scope>
    <source>
        <tissue evidence="13">Pupae without intestine</tissue>
    </source>
</reference>
<keyword evidence="14" id="KW-1185">Reference proteome</keyword>
<dbReference type="AlphaFoldDB" id="A0A2A3E7J3"/>
<keyword evidence="4 11" id="KW-1133">Transmembrane helix</keyword>
<evidence type="ECO:0000313" key="14">
    <source>
        <dbReference type="Proteomes" id="UP000242457"/>
    </source>
</evidence>
<comment type="function">
    <text evidence="8">Required to protect lysosomal transporter MFSD1 from lysosomal proteolysis and for MFSD1 lysosomal localization.</text>
</comment>
<keyword evidence="5 11" id="KW-0472">Membrane</keyword>
<accession>A0A2A3E7J3</accession>
<dbReference type="OrthoDB" id="6264340at2759"/>
<evidence type="ECO:0000313" key="13">
    <source>
        <dbReference type="EMBL" id="PBC27474.1"/>
    </source>
</evidence>
<feature type="signal peptide" evidence="12">
    <location>
        <begin position="1"/>
        <end position="20"/>
    </location>
</feature>
<keyword evidence="6" id="KW-0325">Glycoprotein</keyword>
<evidence type="ECO:0000256" key="5">
    <source>
        <dbReference type="ARBA" id="ARBA00023136"/>
    </source>
</evidence>
<dbReference type="EMBL" id="KZ288348">
    <property type="protein sequence ID" value="PBC27474.1"/>
    <property type="molecule type" value="Genomic_DNA"/>
</dbReference>
<evidence type="ECO:0000256" key="1">
    <source>
        <dbReference type="ARBA" id="ARBA00010599"/>
    </source>
</evidence>
<evidence type="ECO:0000256" key="4">
    <source>
        <dbReference type="ARBA" id="ARBA00022989"/>
    </source>
</evidence>
<dbReference type="GO" id="GO:0005765">
    <property type="term" value="C:lysosomal membrane"/>
    <property type="evidence" value="ECO:0007669"/>
    <property type="project" value="UniProtKB-SubCell"/>
</dbReference>
<feature type="chain" id="PRO_5012788094" evidence="12">
    <location>
        <begin position="21"/>
        <end position="409"/>
    </location>
</feature>
<dbReference type="PANTHER" id="PTHR31981">
    <property type="entry name" value="GLYCOSYLATED LYSOSOMAL MEMBRANE PROTEIN"/>
    <property type="match status" value="1"/>
</dbReference>
<evidence type="ECO:0000256" key="2">
    <source>
        <dbReference type="ARBA" id="ARBA00022692"/>
    </source>
</evidence>
<sequence>MNNVFVLLFLFITLIEIGCGTQRTLRSWLNYDCDTKCKDKNLTTVYLRADGPNDTLHYLWDFDGNPSVFLALTLPSASLNISWEDFFIKRKNSIKFTEEPIYTFGVIFNKIIEFNDKNDTAMMNITNIVDTNVIHPMFFQWDRKALIQNTEFVTLNMEGNYYNDSIMNISRYGTVKLSLIGFCSLDHSEVMPHMLHTENSTQIDIILQNIETNKTFTNSRFAIELLVAGEGNPDIPMFINPKKSLDDEHTPGIFEVVEVRTPPYKSMDNYQTEGAYLQWRPVSYTTISRDTTNSTETMQYSPLKVSNHTSAIMNSMLYCYYGDKIDDLLTQRIIVSLGTKGDGFYKKTYYSTWTFLIGYGTPPDEQFSYLVIMIISIGLGLPLIILLVIGLYLCISKLPKRNSETYLSQ</sequence>
<name>A0A2A3E7J3_APICC</name>
<dbReference type="Pfam" id="PF15065">
    <property type="entry name" value="NCU-G1"/>
    <property type="match status" value="1"/>
</dbReference>
<protein>
    <submittedName>
        <fullName evidence="13">Lysosomal protein NCU-G1</fullName>
    </submittedName>
</protein>
<keyword evidence="7" id="KW-0458">Lysosome</keyword>
<evidence type="ECO:0000256" key="7">
    <source>
        <dbReference type="ARBA" id="ARBA00023228"/>
    </source>
</evidence>
<evidence type="ECO:0000256" key="10">
    <source>
        <dbReference type="ARBA" id="ARBA00044960"/>
    </source>
</evidence>
<evidence type="ECO:0000256" key="8">
    <source>
        <dbReference type="ARBA" id="ARBA00024176"/>
    </source>
</evidence>
<comment type="subunit">
    <text evidence="10">Interacts (via lumenal domain) with lysosomal protein MFSD1; the interaction starts while both proteins are still in the endoplasmic reticulum and is required for stabilization of MFSD1 in lysosomes but has no direct effect on its targeting to lysosomes or transporter activity.</text>
</comment>
<evidence type="ECO:0000256" key="11">
    <source>
        <dbReference type="SAM" id="Phobius"/>
    </source>
</evidence>
<evidence type="ECO:0000256" key="12">
    <source>
        <dbReference type="SAM" id="SignalP"/>
    </source>
</evidence>
<dbReference type="InterPro" id="IPR029382">
    <property type="entry name" value="NCU-G1"/>
</dbReference>
<proteinExistence type="inferred from homology"/>
<keyword evidence="3 12" id="KW-0732">Signal</keyword>
<evidence type="ECO:0000256" key="9">
    <source>
        <dbReference type="ARBA" id="ARBA00024189"/>
    </source>
</evidence>